<dbReference type="Proteomes" id="UP000029575">
    <property type="component" value="Unassembled WGS sequence"/>
</dbReference>
<proteinExistence type="predicted"/>
<evidence type="ECO:0008006" key="5">
    <source>
        <dbReference type="Google" id="ProtNLM"/>
    </source>
</evidence>
<evidence type="ECO:0000256" key="1">
    <source>
        <dbReference type="SAM" id="MobiDB-lite"/>
    </source>
</evidence>
<evidence type="ECO:0000313" key="4">
    <source>
        <dbReference type="Proteomes" id="UP000029575"/>
    </source>
</evidence>
<evidence type="ECO:0000256" key="2">
    <source>
        <dbReference type="SAM" id="SignalP"/>
    </source>
</evidence>
<dbReference type="EMBL" id="JPGD01000001">
    <property type="protein sequence ID" value="KGC08987.1"/>
    <property type="molecule type" value="Genomic_DNA"/>
</dbReference>
<dbReference type="InterPro" id="IPR025421">
    <property type="entry name" value="DUF4148"/>
</dbReference>
<gene>
    <name evidence="3" type="ORF">DM43_6440</name>
</gene>
<dbReference type="RefSeq" id="WP_034208719.1">
    <property type="nucleotide sequence ID" value="NZ_KN150855.1"/>
</dbReference>
<accession>A0AA89CH15</accession>
<dbReference type="AlphaFoldDB" id="A0AA89CH15"/>
<dbReference type="Pfam" id="PF13663">
    <property type="entry name" value="DUF4148"/>
    <property type="match status" value="1"/>
</dbReference>
<feature type="signal peptide" evidence="2">
    <location>
        <begin position="1"/>
        <end position="24"/>
    </location>
</feature>
<comment type="caution">
    <text evidence="3">The sequence shown here is derived from an EMBL/GenBank/DDBJ whole genome shotgun (WGS) entry which is preliminary data.</text>
</comment>
<organism evidence="3 4">
    <name type="scientific">Burkholderia cepacia</name>
    <name type="common">Pseudomonas cepacia</name>
    <dbReference type="NCBI Taxonomy" id="292"/>
    <lineage>
        <taxon>Bacteria</taxon>
        <taxon>Pseudomonadati</taxon>
        <taxon>Pseudomonadota</taxon>
        <taxon>Betaproteobacteria</taxon>
        <taxon>Burkholderiales</taxon>
        <taxon>Burkholderiaceae</taxon>
        <taxon>Burkholderia</taxon>
        <taxon>Burkholderia cepacia complex</taxon>
    </lineage>
</organism>
<name>A0AA89CH15_BURCE</name>
<evidence type="ECO:0000313" key="3">
    <source>
        <dbReference type="EMBL" id="KGC08987.1"/>
    </source>
</evidence>
<keyword evidence="2" id="KW-0732">Signal</keyword>
<protein>
    <recommendedName>
        <fullName evidence="5">DUF4148 domain-containing protein</fullName>
    </recommendedName>
</protein>
<feature type="chain" id="PRO_5041737628" description="DUF4148 domain-containing protein" evidence="2">
    <location>
        <begin position="25"/>
        <end position="105"/>
    </location>
</feature>
<reference evidence="3 4" key="1">
    <citation type="submission" date="2014-06" db="EMBL/GenBank/DDBJ databases">
        <authorList>
            <person name="Bishop-Lilly K.A."/>
            <person name="Broomall S.M."/>
            <person name="Chain P.S."/>
            <person name="Chertkov O."/>
            <person name="Coyne S.R."/>
            <person name="Daligault H.E."/>
            <person name="Davenport K.W."/>
            <person name="Erkkila T."/>
            <person name="Frey K.G."/>
            <person name="Gibbons H.S."/>
            <person name="Gu W."/>
            <person name="Jaissle J."/>
            <person name="Johnson S.L."/>
            <person name="Koroleva G.I."/>
            <person name="Ladner J.T."/>
            <person name="Lo C.-C."/>
            <person name="Minogue T.D."/>
            <person name="Munk C."/>
            <person name="Palacios G.F."/>
            <person name="Redden C.L."/>
            <person name="Rosenzweig C.N."/>
            <person name="Scholz M.B."/>
            <person name="Teshima H."/>
            <person name="Xu Y."/>
        </authorList>
    </citation>
    <scope>NUCLEOTIDE SEQUENCE [LARGE SCALE GENOMIC DNA]</scope>
    <source>
        <strain evidence="3 4">DWS 37UF10B-2</strain>
    </source>
</reference>
<feature type="region of interest" description="Disordered" evidence="1">
    <location>
        <begin position="63"/>
        <end position="105"/>
    </location>
</feature>
<sequence>MMMKKHAACAFVLIGAAFAAHAQAASTLTRAQVRQELVELQAAGYRTSLASSPDFPRNMQAVMQRAAQARGEGDAAGYGGDGQTHAESAGPALPRAADRGTYAHH</sequence>